<evidence type="ECO:0000313" key="8">
    <source>
        <dbReference type="Proteomes" id="UP001375240"/>
    </source>
</evidence>
<dbReference type="SUPFAM" id="SSF54791">
    <property type="entry name" value="Eukaryotic type KH-domain (KH-domain type I)"/>
    <property type="match status" value="9"/>
</dbReference>
<feature type="compositionally biased region" description="Low complexity" evidence="5">
    <location>
        <begin position="146"/>
        <end position="162"/>
    </location>
</feature>
<accession>A0AAV9UPP2</accession>
<feature type="domain" description="K Homology" evidence="6">
    <location>
        <begin position="672"/>
        <end position="756"/>
    </location>
</feature>
<feature type="region of interest" description="Disordered" evidence="5">
    <location>
        <begin position="1339"/>
        <end position="1359"/>
    </location>
</feature>
<dbReference type="InterPro" id="IPR004087">
    <property type="entry name" value="KH_dom"/>
</dbReference>
<dbReference type="SMART" id="SM00322">
    <property type="entry name" value="KH"/>
    <property type="match status" value="12"/>
</dbReference>
<proteinExistence type="predicted"/>
<feature type="domain" description="K Homology" evidence="6">
    <location>
        <begin position="254"/>
        <end position="334"/>
    </location>
</feature>
<reference evidence="7 8" key="1">
    <citation type="submission" date="2019-10" db="EMBL/GenBank/DDBJ databases">
        <authorList>
            <person name="Palmer J.M."/>
        </authorList>
    </citation>
    <scope>NUCLEOTIDE SEQUENCE [LARGE SCALE GENOMIC DNA]</scope>
    <source>
        <strain evidence="7 8">TWF696</strain>
    </source>
</reference>
<dbReference type="CDD" id="cd00105">
    <property type="entry name" value="KH-I"/>
    <property type="match status" value="2"/>
</dbReference>
<feature type="domain" description="K Homology" evidence="6">
    <location>
        <begin position="338"/>
        <end position="418"/>
    </location>
</feature>
<feature type="domain" description="K Homology" evidence="6">
    <location>
        <begin position="423"/>
        <end position="491"/>
    </location>
</feature>
<feature type="region of interest" description="Disordered" evidence="5">
    <location>
        <begin position="1191"/>
        <end position="1218"/>
    </location>
</feature>
<keyword evidence="2 3" id="KW-0694">RNA-binding</keyword>
<feature type="compositionally biased region" description="Low complexity" evidence="5">
    <location>
        <begin position="98"/>
        <end position="113"/>
    </location>
</feature>
<dbReference type="CDD" id="cd22408">
    <property type="entry name" value="KH-I_Vigilin_rpt4"/>
    <property type="match status" value="1"/>
</dbReference>
<evidence type="ECO:0000256" key="5">
    <source>
        <dbReference type="SAM" id="MobiDB-lite"/>
    </source>
</evidence>
<dbReference type="InterPro" id="IPR036612">
    <property type="entry name" value="KH_dom_type_1_sf"/>
</dbReference>
<feature type="compositionally biased region" description="Polar residues" evidence="5">
    <location>
        <begin position="880"/>
        <end position="896"/>
    </location>
</feature>
<evidence type="ECO:0000256" key="1">
    <source>
        <dbReference type="ARBA" id="ARBA00022737"/>
    </source>
</evidence>
<name>A0AAV9UPP2_9PEZI</name>
<dbReference type="GO" id="GO:0003723">
    <property type="term" value="F:RNA binding"/>
    <property type="evidence" value="ECO:0007669"/>
    <property type="project" value="UniProtKB-UniRule"/>
</dbReference>
<dbReference type="InterPro" id="IPR054548">
    <property type="entry name" value="SCP160-like_KH"/>
</dbReference>
<keyword evidence="8" id="KW-1185">Reference proteome</keyword>
<comment type="caution">
    <text evidence="7">The sequence shown here is derived from an EMBL/GenBank/DDBJ whole genome shotgun (WGS) entry which is preliminary data.</text>
</comment>
<dbReference type="CDD" id="cd22450">
    <property type="entry name" value="KH-I_ScSCP160_rpt5"/>
    <property type="match status" value="1"/>
</dbReference>
<feature type="domain" description="K Homology" evidence="6">
    <location>
        <begin position="1081"/>
        <end position="1153"/>
    </location>
</feature>
<organism evidence="7 8">
    <name type="scientific">Orbilia brochopaga</name>
    <dbReference type="NCBI Taxonomy" id="3140254"/>
    <lineage>
        <taxon>Eukaryota</taxon>
        <taxon>Fungi</taxon>
        <taxon>Dikarya</taxon>
        <taxon>Ascomycota</taxon>
        <taxon>Pezizomycotina</taxon>
        <taxon>Orbiliomycetes</taxon>
        <taxon>Orbiliales</taxon>
        <taxon>Orbiliaceae</taxon>
        <taxon>Orbilia</taxon>
    </lineage>
</organism>
<feature type="domain" description="K Homology" evidence="6">
    <location>
        <begin position="1154"/>
        <end position="1265"/>
    </location>
</feature>
<dbReference type="EMBL" id="JAVHNQ010000005">
    <property type="protein sequence ID" value="KAK6346602.1"/>
    <property type="molecule type" value="Genomic_DNA"/>
</dbReference>
<feature type="coiled-coil region" evidence="4">
    <location>
        <begin position="809"/>
        <end position="836"/>
    </location>
</feature>
<evidence type="ECO:0000256" key="3">
    <source>
        <dbReference type="PROSITE-ProRule" id="PRU00117"/>
    </source>
</evidence>
<dbReference type="Gene3D" id="3.30.1370.10">
    <property type="entry name" value="K Homology domain, type 1"/>
    <property type="match status" value="11"/>
</dbReference>
<evidence type="ECO:0000259" key="6">
    <source>
        <dbReference type="SMART" id="SM00322"/>
    </source>
</evidence>
<feature type="domain" description="K Homology" evidence="6">
    <location>
        <begin position="1270"/>
        <end position="1338"/>
    </location>
</feature>
<dbReference type="Pfam" id="PF24668">
    <property type="entry name" value="KH_Vigilin"/>
    <property type="match status" value="1"/>
</dbReference>
<dbReference type="PROSITE" id="PS50084">
    <property type="entry name" value="KH_TYPE_1"/>
    <property type="match status" value="10"/>
</dbReference>
<feature type="compositionally biased region" description="Gly residues" evidence="5">
    <location>
        <begin position="1341"/>
        <end position="1353"/>
    </location>
</feature>
<keyword evidence="4" id="KW-0175">Coiled coil</keyword>
<dbReference type="PANTHER" id="PTHR10288">
    <property type="entry name" value="KH DOMAIN CONTAINING RNA BINDING PROTEIN"/>
    <property type="match status" value="1"/>
</dbReference>
<evidence type="ECO:0000256" key="2">
    <source>
        <dbReference type="ARBA" id="ARBA00022884"/>
    </source>
</evidence>
<sequence length="1359" mass="145693">MASEAPSGTGNGANGNGNGTVPEVAVDPPVVEASGSGSSAGAADAGTDGPRESAAARMQKLHNAHAATVEEVVDEEDLLHPGSRSGIATGQATPVIDGPISSPSPAPGATAKKPVFDIHSAELFPELGTPGPGKGKGKGTGPAAPPTWGAKSNGSSGASAVSSSAASAAQQVPKTTLPLMSLEVTETMNIEKADQIPREQMKRSLAEALRAIMKETGTRIQASSSSTGMLTLITKGKQDAVQKAKALLRREVCRKTQAKFMIPASTRKHIIGPKGATIQGITQRTGCRVQIPQSEDTEIVDDPFAEEEPMVEVTLEGDHDGIVLAKHEIQQIVGQKTSHVNIKLPFATFPGQFFPFLAGPHNAHVNEMEEGKDLKIRIPMYHTSESSKEFSEPPAPITLSGEKNAVHEARAKLEEHVARLREEFQSISINIPKPQHRFLIGDRGKTIGDILLESGCSVVLPPPHVQTNSVLVIGPRQHIGNGVTSVMNKANSMSLDTIDISRAHANAFANEVALQRQHARDLARYFRKIREIQRIESECDVQISLPKTDVLYDPNTGVVFEIVGKESDNVKKAKMNVINVVNAHPPSRIGYTDIEPLLHRHIIGAKGRNLQKIKEDHGVEILFADEDDQDSQVVLVYEGPSGTQSVPDAEAAAAALQTVTELLQKVASEQANLKTKVLNIPAKYHAKIVGPKGTTLNAFTGGSEATVKVIVGAPKLKPGQPALSPAQAAAADDSITIRGPSAEVDRVAAKISAFVEETKHNEVLNSYTVTFEFPQKFQKNLVGKGGSNISKYREELGVQIDLEKDTVTIKGIKANVEEAKVRIQRLSRKLEDETTISTIVAPEYHRAIIGQGGKFVKRLEDKYSVRIQFPKAARDDSPSDLASDSGAPSQNRSQAPNEIILRGPSKGVKEAKDEIMELIKYEEEHGHSSSVMVPAKVLPYIIGAGGKMINQIRDDSGARIDLPPQGSTDAEMVEVKIRGTKEQVAKAKAAIQANSKEVSSQIVRMLNVDKKFHRALIGPGGQTLNAIVAKAGGPTERSAQSRIVRFPNQDSPDQNIKIEGNAAMVDKIVEQLEAIVEAEKVKVTIVVDIPVEKHRRLIGREGSVRRDIEKTFNVSLDIPRQRPNGEETPAGVKISGAEADVEKAKEHILKLTKDQEATRVPVPFHLHHSLADSGSLARNFRNKYNVDLSFSGEQPAKQKGRKRGDAGGSLPLITDDPESSAANYSWEVVDHSEGGDDANKEVTWILRGSAEDAAKAVAELKQLIADESGKTTTGYLFLPDPSKYRYVVGPGGSQVNTIRKETGCKITVPHQQSDEAIVITGSKEGVEAAKETILGLVHGVKGSGSGGRRGGNDGQPKLD</sequence>
<dbReference type="Pfam" id="PF22952">
    <property type="entry name" value="KH_11"/>
    <property type="match status" value="1"/>
</dbReference>
<feature type="domain" description="K Homology" evidence="6">
    <location>
        <begin position="832"/>
        <end position="920"/>
    </location>
</feature>
<evidence type="ECO:0000256" key="4">
    <source>
        <dbReference type="SAM" id="Coils"/>
    </source>
</evidence>
<feature type="region of interest" description="Disordered" evidence="5">
    <location>
        <begin position="870"/>
        <end position="908"/>
    </location>
</feature>
<feature type="region of interest" description="Disordered" evidence="5">
    <location>
        <begin position="81"/>
        <end position="162"/>
    </location>
</feature>
<feature type="compositionally biased region" description="Low complexity" evidence="5">
    <location>
        <begin position="19"/>
        <end position="48"/>
    </location>
</feature>
<gene>
    <name evidence="7" type="ORF">TWF696_006723</name>
</gene>
<dbReference type="Proteomes" id="UP001375240">
    <property type="component" value="Unassembled WGS sequence"/>
</dbReference>
<feature type="domain" description="K Homology" evidence="6">
    <location>
        <begin position="586"/>
        <end position="664"/>
    </location>
</feature>
<dbReference type="InterPro" id="IPR057778">
    <property type="entry name" value="KH_Vigilin_N"/>
</dbReference>
<feature type="region of interest" description="Disordered" evidence="5">
    <location>
        <begin position="1"/>
        <end position="57"/>
    </location>
</feature>
<feature type="coiled-coil region" evidence="4">
    <location>
        <begin position="403"/>
        <end position="430"/>
    </location>
</feature>
<keyword evidence="1" id="KW-0677">Repeat</keyword>
<feature type="compositionally biased region" description="Gly residues" evidence="5">
    <location>
        <begin position="130"/>
        <end position="140"/>
    </location>
</feature>
<dbReference type="InterPro" id="IPR004088">
    <property type="entry name" value="KH_dom_type_1"/>
</dbReference>
<feature type="compositionally biased region" description="Gly residues" evidence="5">
    <location>
        <begin position="9"/>
        <end position="18"/>
    </location>
</feature>
<feature type="domain" description="K Homology" evidence="6">
    <location>
        <begin position="925"/>
        <end position="996"/>
    </location>
</feature>
<evidence type="ECO:0000313" key="7">
    <source>
        <dbReference type="EMBL" id="KAK6346602.1"/>
    </source>
</evidence>
<protein>
    <recommendedName>
        <fullName evidence="6">K Homology domain-containing protein</fullName>
    </recommendedName>
</protein>
<feature type="domain" description="K Homology" evidence="6">
    <location>
        <begin position="765"/>
        <end position="828"/>
    </location>
</feature>
<feature type="domain" description="K Homology" evidence="6">
    <location>
        <begin position="1000"/>
        <end position="1077"/>
    </location>
</feature>
<dbReference type="Pfam" id="PF00013">
    <property type="entry name" value="KH_1"/>
    <property type="match status" value="9"/>
</dbReference>